<proteinExistence type="predicted"/>
<protein>
    <submittedName>
        <fullName evidence="1">Uncharacterized protein</fullName>
    </submittedName>
</protein>
<reference evidence="1" key="1">
    <citation type="submission" date="2014-11" db="EMBL/GenBank/DDBJ databases">
        <authorList>
            <person name="Amaro Gonzalez C."/>
        </authorList>
    </citation>
    <scope>NUCLEOTIDE SEQUENCE</scope>
</reference>
<dbReference type="AlphaFoldDB" id="A0A0E9QMG9"/>
<accession>A0A0E9QMG9</accession>
<reference evidence="1" key="2">
    <citation type="journal article" date="2015" name="Fish Shellfish Immunol.">
        <title>Early steps in the European eel (Anguilla anguilla)-Vibrio vulnificus interaction in the gills: Role of the RtxA13 toxin.</title>
        <authorList>
            <person name="Callol A."/>
            <person name="Pajuelo D."/>
            <person name="Ebbesson L."/>
            <person name="Teles M."/>
            <person name="MacKenzie S."/>
            <person name="Amaro C."/>
        </authorList>
    </citation>
    <scope>NUCLEOTIDE SEQUENCE</scope>
</reference>
<sequence>MIAPDWDLDLVIESYLKSSIFQSSKVKIRMVSFAKVITQITIQYNLIIFRRVL</sequence>
<name>A0A0E9QMG9_ANGAN</name>
<organism evidence="1">
    <name type="scientific">Anguilla anguilla</name>
    <name type="common">European freshwater eel</name>
    <name type="synonym">Muraena anguilla</name>
    <dbReference type="NCBI Taxonomy" id="7936"/>
    <lineage>
        <taxon>Eukaryota</taxon>
        <taxon>Metazoa</taxon>
        <taxon>Chordata</taxon>
        <taxon>Craniata</taxon>
        <taxon>Vertebrata</taxon>
        <taxon>Euteleostomi</taxon>
        <taxon>Actinopterygii</taxon>
        <taxon>Neopterygii</taxon>
        <taxon>Teleostei</taxon>
        <taxon>Anguilliformes</taxon>
        <taxon>Anguillidae</taxon>
        <taxon>Anguilla</taxon>
    </lineage>
</organism>
<dbReference type="EMBL" id="GBXM01090865">
    <property type="protein sequence ID" value="JAH17712.1"/>
    <property type="molecule type" value="Transcribed_RNA"/>
</dbReference>
<evidence type="ECO:0000313" key="1">
    <source>
        <dbReference type="EMBL" id="JAH17712.1"/>
    </source>
</evidence>